<sequence>MILQEQFLLADGKSIPKLGLGTWEIADEAVADVVKSAIELGYRHIDTAQAYGNERGVGEGIRKSGVPREALFITTKVEAEIKNYDDALASIKHSLKIMELDYLDLILIHSPQPWADFRTNKTYFEENLAVWRALEEAQNEGLVRSIGVSNFKVSDLEHLIAHSKSKPVINQFLAHITNTPHEVIHYCQSNDILIEAYSPIAHGQILNHPDIQTMAKKYNVSVPQLCIKYCLALGLLPLPKSSNPAHIEANAQLDFNLSHDDLEQLKKMDTIANYGDAEVFKVFSEGTK</sequence>
<gene>
    <name evidence="8" type="ORF">ESZ54_10875</name>
</gene>
<feature type="binding site" evidence="5">
    <location>
        <position position="109"/>
    </location>
    <ligand>
        <name>substrate</name>
    </ligand>
</feature>
<dbReference type="PANTHER" id="PTHR43827:SF3">
    <property type="entry name" value="NADP-DEPENDENT OXIDOREDUCTASE DOMAIN-CONTAINING PROTEIN"/>
    <property type="match status" value="1"/>
</dbReference>
<comment type="similarity">
    <text evidence="1">Belongs to the aldo/keto reductase family.</text>
</comment>
<dbReference type="InterPro" id="IPR020471">
    <property type="entry name" value="AKR"/>
</dbReference>
<dbReference type="EMBL" id="SDGV01000026">
    <property type="protein sequence ID" value="THB60345.1"/>
    <property type="molecule type" value="Genomic_DNA"/>
</dbReference>
<comment type="caution">
    <text evidence="8">The sequence shown here is derived from an EMBL/GenBank/DDBJ whole genome shotgun (WGS) entry which is preliminary data.</text>
</comment>
<dbReference type="OrthoDB" id="9804790at2"/>
<dbReference type="SUPFAM" id="SSF51430">
    <property type="entry name" value="NAD(P)-linked oxidoreductase"/>
    <property type="match status" value="1"/>
</dbReference>
<dbReference type="PIRSF" id="PIRSF000097">
    <property type="entry name" value="AKR"/>
    <property type="match status" value="1"/>
</dbReference>
<accession>A0A4S3B6R2</accession>
<keyword evidence="2" id="KW-0521">NADP</keyword>
<dbReference type="PROSITE" id="PS00062">
    <property type="entry name" value="ALDOKETO_REDUCTASE_2"/>
    <property type="match status" value="1"/>
</dbReference>
<dbReference type="CDD" id="cd19071">
    <property type="entry name" value="AKR_AKR1-5-like"/>
    <property type="match status" value="1"/>
</dbReference>
<evidence type="ECO:0000256" key="1">
    <source>
        <dbReference type="ARBA" id="ARBA00007905"/>
    </source>
</evidence>
<dbReference type="Proteomes" id="UP000310506">
    <property type="component" value="Unassembled WGS sequence"/>
</dbReference>
<proteinExistence type="inferred from homology"/>
<dbReference type="RefSeq" id="WP_136137684.1">
    <property type="nucleotide sequence ID" value="NZ_SDGV01000026.1"/>
</dbReference>
<dbReference type="InterPro" id="IPR036812">
    <property type="entry name" value="NAD(P)_OxRdtase_dom_sf"/>
</dbReference>
<dbReference type="PROSITE" id="PS00798">
    <property type="entry name" value="ALDOKETO_REDUCTASE_1"/>
    <property type="match status" value="1"/>
</dbReference>
<feature type="site" description="Lowers pKa of active site Tyr" evidence="6">
    <location>
        <position position="76"/>
    </location>
</feature>
<dbReference type="InterPro" id="IPR023210">
    <property type="entry name" value="NADP_OxRdtase_dom"/>
</dbReference>
<dbReference type="FunFam" id="3.20.20.100:FF:000002">
    <property type="entry name" value="2,5-diketo-D-gluconic acid reductase A"/>
    <property type="match status" value="1"/>
</dbReference>
<feature type="domain" description="NADP-dependent oxidoreductase" evidence="7">
    <location>
        <begin position="17"/>
        <end position="268"/>
    </location>
</feature>
<evidence type="ECO:0000256" key="3">
    <source>
        <dbReference type="ARBA" id="ARBA00023002"/>
    </source>
</evidence>
<organism evidence="8 9">
    <name type="scientific">Vagococcus silagei</name>
    <dbReference type="NCBI Taxonomy" id="2508885"/>
    <lineage>
        <taxon>Bacteria</taxon>
        <taxon>Bacillati</taxon>
        <taxon>Bacillota</taxon>
        <taxon>Bacilli</taxon>
        <taxon>Lactobacillales</taxon>
        <taxon>Enterococcaceae</taxon>
        <taxon>Vagococcus</taxon>
    </lineage>
</organism>
<dbReference type="InterPro" id="IPR018170">
    <property type="entry name" value="Aldo/ket_reductase_CS"/>
</dbReference>
<dbReference type="GO" id="GO:0016616">
    <property type="term" value="F:oxidoreductase activity, acting on the CH-OH group of donors, NAD or NADP as acceptor"/>
    <property type="evidence" value="ECO:0007669"/>
    <property type="project" value="UniProtKB-ARBA"/>
</dbReference>
<evidence type="ECO:0000313" key="9">
    <source>
        <dbReference type="Proteomes" id="UP000310506"/>
    </source>
</evidence>
<dbReference type="Gene3D" id="3.20.20.100">
    <property type="entry name" value="NADP-dependent oxidoreductase domain"/>
    <property type="match status" value="1"/>
</dbReference>
<protein>
    <submittedName>
        <fullName evidence="8">Aldo/keto reductase</fullName>
    </submittedName>
</protein>
<name>A0A4S3B6R2_9ENTE</name>
<reference evidence="8 9" key="1">
    <citation type="submission" date="2019-01" db="EMBL/GenBank/DDBJ databases">
        <title>Vagococcus silagei sp. nov. isolated from brewer's grain.</title>
        <authorList>
            <person name="Guu J.-R."/>
        </authorList>
    </citation>
    <scope>NUCLEOTIDE SEQUENCE [LARGE SCALE GENOMIC DNA]</scope>
    <source>
        <strain evidence="8 9">2B-2</strain>
    </source>
</reference>
<evidence type="ECO:0000256" key="6">
    <source>
        <dbReference type="PIRSR" id="PIRSR000097-3"/>
    </source>
</evidence>
<evidence type="ECO:0000313" key="8">
    <source>
        <dbReference type="EMBL" id="THB60345.1"/>
    </source>
</evidence>
<dbReference type="PANTHER" id="PTHR43827">
    <property type="entry name" value="2,5-DIKETO-D-GLUCONIC ACID REDUCTASE"/>
    <property type="match status" value="1"/>
</dbReference>
<keyword evidence="9" id="KW-1185">Reference proteome</keyword>
<evidence type="ECO:0000256" key="2">
    <source>
        <dbReference type="ARBA" id="ARBA00022857"/>
    </source>
</evidence>
<dbReference type="AlphaFoldDB" id="A0A4S3B6R2"/>
<keyword evidence="3" id="KW-0560">Oxidoreductase</keyword>
<dbReference type="PRINTS" id="PR00069">
    <property type="entry name" value="ALDKETRDTASE"/>
</dbReference>
<dbReference type="Pfam" id="PF00248">
    <property type="entry name" value="Aldo_ket_red"/>
    <property type="match status" value="1"/>
</dbReference>
<feature type="active site" description="Proton donor" evidence="4">
    <location>
        <position position="51"/>
    </location>
</feature>
<evidence type="ECO:0000259" key="7">
    <source>
        <dbReference type="Pfam" id="PF00248"/>
    </source>
</evidence>
<evidence type="ECO:0000256" key="5">
    <source>
        <dbReference type="PIRSR" id="PIRSR000097-2"/>
    </source>
</evidence>
<evidence type="ECO:0000256" key="4">
    <source>
        <dbReference type="PIRSR" id="PIRSR000097-1"/>
    </source>
</evidence>